<dbReference type="AlphaFoldDB" id="A0A8I6SK29"/>
<dbReference type="OMA" id="TLYYFWQ"/>
<feature type="transmembrane region" description="Helical" evidence="1">
    <location>
        <begin position="275"/>
        <end position="292"/>
    </location>
</feature>
<feature type="transmembrane region" description="Helical" evidence="1">
    <location>
        <begin position="173"/>
        <end position="191"/>
    </location>
</feature>
<accession>A0A8I6SK29</accession>
<evidence type="ECO:0000313" key="2">
    <source>
        <dbReference type="EnsemblMetazoa" id="XP_024080495.1"/>
    </source>
</evidence>
<feature type="transmembrane region" description="Helical" evidence="1">
    <location>
        <begin position="203"/>
        <end position="223"/>
    </location>
</feature>
<name>A0A8I6SK29_CIMLE</name>
<keyword evidence="1" id="KW-0472">Membrane</keyword>
<dbReference type="Proteomes" id="UP000494040">
    <property type="component" value="Unassembled WGS sequence"/>
</dbReference>
<feature type="transmembrane region" description="Helical" evidence="1">
    <location>
        <begin position="135"/>
        <end position="153"/>
    </location>
</feature>
<dbReference type="PANTHER" id="PTHR39074">
    <property type="entry name" value="AGAP007547-PA"/>
    <property type="match status" value="1"/>
</dbReference>
<evidence type="ECO:0000313" key="3">
    <source>
        <dbReference type="Proteomes" id="UP000494040"/>
    </source>
</evidence>
<keyword evidence="1" id="KW-1133">Transmembrane helix</keyword>
<sequence length="293" mass="33842">MTFLHLSTAQMAFGCTLGKLRGLASPYKFIPFSIDDSFVAKVIGCLPPALIPPIHIATLYYVWQSFSRRVDRRYCSCSCWDTVFKGTYETGIASYKHIYFNASLNMLKIWAMTVICIIMFYESIRRLMSLCLQSYLRYSMLLLFISSIFSHYYSWWMYVNYWNDDYYAQWNHQLFFTSTELLSSILVLQLADSRSIVTQRKALCIVSIAVLHVIAGSLDQFILNVVKGEGHLHQVLRDVSFMIPDLLHVIFPLIELRKVQSMENSLVPMSDLKRDFLFITALITGGLFLCSLL</sequence>
<dbReference type="EnsemblMetazoa" id="XM_024224727.1">
    <property type="protein sequence ID" value="XP_024080495.1"/>
    <property type="gene ID" value="LOC106664530"/>
</dbReference>
<organism evidence="2 3">
    <name type="scientific">Cimex lectularius</name>
    <name type="common">Bed bug</name>
    <name type="synonym">Acanthia lectularia</name>
    <dbReference type="NCBI Taxonomy" id="79782"/>
    <lineage>
        <taxon>Eukaryota</taxon>
        <taxon>Metazoa</taxon>
        <taxon>Ecdysozoa</taxon>
        <taxon>Arthropoda</taxon>
        <taxon>Hexapoda</taxon>
        <taxon>Insecta</taxon>
        <taxon>Pterygota</taxon>
        <taxon>Neoptera</taxon>
        <taxon>Paraneoptera</taxon>
        <taxon>Hemiptera</taxon>
        <taxon>Heteroptera</taxon>
        <taxon>Panheteroptera</taxon>
        <taxon>Cimicomorpha</taxon>
        <taxon>Cimicidae</taxon>
        <taxon>Cimex</taxon>
    </lineage>
</organism>
<keyword evidence="3" id="KW-1185">Reference proteome</keyword>
<dbReference type="RefSeq" id="XP_024080495.1">
    <property type="nucleotide sequence ID" value="XM_024224727.1"/>
</dbReference>
<feature type="transmembrane region" description="Helical" evidence="1">
    <location>
        <begin position="38"/>
        <end position="63"/>
    </location>
</feature>
<dbReference type="OrthoDB" id="10015560at2759"/>
<dbReference type="KEGG" id="clec:106664530"/>
<proteinExistence type="predicted"/>
<dbReference type="PANTHER" id="PTHR39074:SF1">
    <property type="entry name" value="AGAP007547-PA"/>
    <property type="match status" value="1"/>
</dbReference>
<dbReference type="GeneID" id="106664530"/>
<evidence type="ECO:0000256" key="1">
    <source>
        <dbReference type="SAM" id="Phobius"/>
    </source>
</evidence>
<keyword evidence="1" id="KW-0812">Transmembrane</keyword>
<protein>
    <submittedName>
        <fullName evidence="2">Uncharacterized protein</fullName>
    </submittedName>
</protein>
<reference evidence="2" key="1">
    <citation type="submission" date="2022-01" db="UniProtKB">
        <authorList>
            <consortium name="EnsemblMetazoa"/>
        </authorList>
    </citation>
    <scope>IDENTIFICATION</scope>
</reference>